<dbReference type="Proteomes" id="UP001148662">
    <property type="component" value="Unassembled WGS sequence"/>
</dbReference>
<sequence length="268" mass="30001">MPVPDLIRDSFVGQLIYYGSGRRYFRYPEDRPEFLLPVRYTEAYRARHAATIPPPFQANGDSNETSRPASVVRQENKDNASNKQRFSVIEGTAEGEAEGTAENEDERPQESTLAHEYLHSPPIHDVEKAKFIAEEHARLEAAHLNPNIVEWYGPDDPECPLNWSLFKRCFVTFDICVITFAIYIGSALFAPGIPDMAEKFGISQVAATLGLTMFVIGYGVGPMFLSPLSEIPQFGRAPRWPRISAQSVLSVSSQASLARRRSPLVARR</sequence>
<gene>
    <name evidence="1" type="ORF">NM688_g7929</name>
</gene>
<evidence type="ECO:0000313" key="1">
    <source>
        <dbReference type="EMBL" id="KAJ3528910.1"/>
    </source>
</evidence>
<reference evidence="1" key="1">
    <citation type="submission" date="2022-07" db="EMBL/GenBank/DDBJ databases">
        <title>Genome Sequence of Phlebia brevispora.</title>
        <authorList>
            <person name="Buettner E."/>
        </authorList>
    </citation>
    <scope>NUCLEOTIDE SEQUENCE</scope>
    <source>
        <strain evidence="1">MPL23</strain>
    </source>
</reference>
<organism evidence="1 2">
    <name type="scientific">Phlebia brevispora</name>
    <dbReference type="NCBI Taxonomy" id="194682"/>
    <lineage>
        <taxon>Eukaryota</taxon>
        <taxon>Fungi</taxon>
        <taxon>Dikarya</taxon>
        <taxon>Basidiomycota</taxon>
        <taxon>Agaricomycotina</taxon>
        <taxon>Agaricomycetes</taxon>
        <taxon>Polyporales</taxon>
        <taxon>Meruliaceae</taxon>
        <taxon>Phlebia</taxon>
    </lineage>
</organism>
<accession>A0ACC1RZP5</accession>
<evidence type="ECO:0000313" key="2">
    <source>
        <dbReference type="Proteomes" id="UP001148662"/>
    </source>
</evidence>
<comment type="caution">
    <text evidence="1">The sequence shown here is derived from an EMBL/GenBank/DDBJ whole genome shotgun (WGS) entry which is preliminary data.</text>
</comment>
<protein>
    <submittedName>
        <fullName evidence="1">Uncharacterized protein</fullName>
    </submittedName>
</protein>
<proteinExistence type="predicted"/>
<dbReference type="EMBL" id="JANHOG010001984">
    <property type="protein sequence ID" value="KAJ3528910.1"/>
    <property type="molecule type" value="Genomic_DNA"/>
</dbReference>
<name>A0ACC1RZP5_9APHY</name>
<keyword evidence="2" id="KW-1185">Reference proteome</keyword>